<proteinExistence type="predicted"/>
<name>A8ZQ14_ACAM1</name>
<organism evidence="1 2">
    <name type="scientific">Acaryochloris marina (strain MBIC 11017)</name>
    <dbReference type="NCBI Taxonomy" id="329726"/>
    <lineage>
        <taxon>Bacteria</taxon>
        <taxon>Bacillati</taxon>
        <taxon>Cyanobacteriota</taxon>
        <taxon>Cyanophyceae</taxon>
        <taxon>Acaryochloridales</taxon>
        <taxon>Acaryochloridaceae</taxon>
        <taxon>Acaryochloris</taxon>
    </lineage>
</organism>
<dbReference type="KEGG" id="amr:AM1_F0031"/>
<dbReference type="EMBL" id="CP000843">
    <property type="protein sequence ID" value="ABW33151.1"/>
    <property type="molecule type" value="Genomic_DNA"/>
</dbReference>
<sequence length="48" mass="5313">MTPSAVSRGCADLASGLYPHCERRPEFWLSDKVEQSDLLTMGMGLWIG</sequence>
<gene>
    <name evidence="1" type="ordered locus">AM1_F0031</name>
</gene>
<reference evidence="1 2" key="1">
    <citation type="journal article" date="2008" name="Proc. Natl. Acad. Sci. U.S.A.">
        <title>Niche adaptation and genome expansion in the chlorophyll d-producing cyanobacterium Acaryochloris marina.</title>
        <authorList>
            <person name="Swingley W.D."/>
            <person name="Chen M."/>
            <person name="Cheung P.C."/>
            <person name="Conrad A.L."/>
            <person name="Dejesa L.C."/>
            <person name="Hao J."/>
            <person name="Honchak B.M."/>
            <person name="Karbach L.E."/>
            <person name="Kurdoglu A."/>
            <person name="Lahiri S."/>
            <person name="Mastrian S.D."/>
            <person name="Miyashita H."/>
            <person name="Page L."/>
            <person name="Ramakrishna P."/>
            <person name="Satoh S."/>
            <person name="Sattley W.M."/>
            <person name="Shimada Y."/>
            <person name="Taylor H.L."/>
            <person name="Tomo T."/>
            <person name="Tsuchiya T."/>
            <person name="Wang Z.T."/>
            <person name="Raymond J."/>
            <person name="Mimuro M."/>
            <person name="Blankenship R.E."/>
            <person name="Touchman J.W."/>
        </authorList>
    </citation>
    <scope>NUCLEOTIDE SEQUENCE [LARGE SCALE GENOMIC DNA]</scope>
    <source>
        <strain evidence="2">MBIC 11017</strain>
        <plasmid evidence="2">Plasmid pREB6</plasmid>
    </source>
</reference>
<dbReference type="Proteomes" id="UP000000268">
    <property type="component" value="Plasmid pREB6"/>
</dbReference>
<dbReference type="HOGENOM" id="CLU_3148220_0_0_3"/>
<protein>
    <submittedName>
        <fullName evidence="1">Uncharacterized protein</fullName>
    </submittedName>
</protein>
<geneLocation type="plasmid" evidence="1 2">
    <name>pREB6</name>
</geneLocation>
<dbReference type="AlphaFoldDB" id="A8ZQ14"/>
<keyword evidence="2" id="KW-1185">Reference proteome</keyword>
<evidence type="ECO:0000313" key="2">
    <source>
        <dbReference type="Proteomes" id="UP000000268"/>
    </source>
</evidence>
<evidence type="ECO:0000313" key="1">
    <source>
        <dbReference type="EMBL" id="ABW33151.1"/>
    </source>
</evidence>
<accession>A8ZQ14</accession>
<keyword evidence="1" id="KW-0614">Plasmid</keyword>